<feature type="transmembrane region" description="Helical" evidence="9">
    <location>
        <begin position="929"/>
        <end position="947"/>
    </location>
</feature>
<dbReference type="GO" id="GO:0071163">
    <property type="term" value="P:DNA replication preinitiation complex assembly"/>
    <property type="evidence" value="ECO:0007669"/>
    <property type="project" value="InterPro"/>
</dbReference>
<reference evidence="12 14" key="1">
    <citation type="submission" date="2022-04" db="EMBL/GenBank/DDBJ databases">
        <title>Chromosome-level reference genomes for two strains of Caenorhabditis briggsae: an improved platform for comparative genomics.</title>
        <authorList>
            <person name="Stevens L."/>
            <person name="Andersen E."/>
        </authorList>
    </citation>
    <scope>NUCLEOTIDE SEQUENCE [LARGE SCALE GENOMIC DNA]</scope>
    <source>
        <strain evidence="12">VX34</strain>
        <tissue evidence="12">Whole-organism</tissue>
    </source>
</reference>
<keyword evidence="14" id="KW-1185">Reference proteome</keyword>
<dbReference type="EMBL" id="CP092620">
    <property type="protein sequence ID" value="UMM11069.1"/>
    <property type="molecule type" value="Genomic_DNA"/>
</dbReference>
<dbReference type="FunFam" id="1.10.10.1420:FF:000005">
    <property type="entry name" value="DNA replication factor Cdt1, putative"/>
    <property type="match status" value="1"/>
</dbReference>
<keyword evidence="5 9" id="KW-0472">Membrane</keyword>
<dbReference type="Pfam" id="PF01694">
    <property type="entry name" value="Rhomboid"/>
    <property type="match status" value="1"/>
</dbReference>
<dbReference type="GO" id="GO:0005634">
    <property type="term" value="C:nucleus"/>
    <property type="evidence" value="ECO:0007669"/>
    <property type="project" value="GOC"/>
</dbReference>
<dbReference type="GO" id="GO:0030174">
    <property type="term" value="P:regulation of DNA-templated DNA replication initiation"/>
    <property type="evidence" value="ECO:0007669"/>
    <property type="project" value="InterPro"/>
</dbReference>
<dbReference type="InterPro" id="IPR022764">
    <property type="entry name" value="Peptidase_S54_rhomboid_dom"/>
</dbReference>
<feature type="transmembrane region" description="Helical" evidence="9">
    <location>
        <begin position="967"/>
        <end position="984"/>
    </location>
</feature>
<reference evidence="11 13" key="2">
    <citation type="submission" date="2022-05" db="EMBL/GenBank/DDBJ databases">
        <title>Chromosome-level reference genomes for two strains of Caenorhabditis briggsae: an improved platform for comparative genomics.</title>
        <authorList>
            <person name="Stevens L."/>
            <person name="Andersen E.C."/>
        </authorList>
    </citation>
    <scope>NUCLEOTIDE SEQUENCE [LARGE SCALE GENOMIC DNA]</scope>
    <source>
        <strain evidence="11">QX1410_ONT</strain>
        <tissue evidence="11">Whole-organism</tissue>
    </source>
</reference>
<evidence type="ECO:0000256" key="8">
    <source>
        <dbReference type="SAM" id="MobiDB-lite"/>
    </source>
</evidence>
<evidence type="ECO:0000259" key="10">
    <source>
        <dbReference type="SMART" id="SM01075"/>
    </source>
</evidence>
<dbReference type="EMBL" id="CP090891">
    <property type="protein sequence ID" value="ULU10139.1"/>
    <property type="molecule type" value="Genomic_DNA"/>
</dbReference>
<dbReference type="PANTHER" id="PTHR28637:SF1">
    <property type="entry name" value="DNA REPLICATION FACTOR CDT1"/>
    <property type="match status" value="1"/>
</dbReference>
<dbReference type="FunFam" id="1.20.1540.10:FF:000012">
    <property type="entry name" value="Rhomboid family protein"/>
    <property type="match status" value="1"/>
</dbReference>
<dbReference type="InterPro" id="IPR035952">
    <property type="entry name" value="Rhomboid-like_sf"/>
</dbReference>
<gene>
    <name evidence="11" type="ORF">L3Y34_014455</name>
    <name evidence="12" type="ORF">L5515_000536</name>
</gene>
<feature type="compositionally biased region" description="Polar residues" evidence="8">
    <location>
        <begin position="86"/>
        <end position="96"/>
    </location>
</feature>
<evidence type="ECO:0000256" key="6">
    <source>
        <dbReference type="ARBA" id="ARBA00023306"/>
    </source>
</evidence>
<dbReference type="CDD" id="cd08767">
    <property type="entry name" value="Cdt1_c"/>
    <property type="match status" value="1"/>
</dbReference>
<dbReference type="SMART" id="SM01075">
    <property type="entry name" value="CDT1"/>
    <property type="match status" value="1"/>
</dbReference>
<protein>
    <recommendedName>
        <fullName evidence="10">CDT1 Geminin-binding domain-containing protein</fullName>
    </recommendedName>
</protein>
<dbReference type="GO" id="GO:0006508">
    <property type="term" value="P:proteolysis"/>
    <property type="evidence" value="ECO:0007669"/>
    <property type="project" value="UniProtKB-ARBA"/>
</dbReference>
<dbReference type="PANTHER" id="PTHR28637">
    <property type="entry name" value="DNA REPLICATION FACTOR CDT1"/>
    <property type="match status" value="1"/>
</dbReference>
<keyword evidence="7" id="KW-0175">Coiled coil</keyword>
<keyword evidence="4 9" id="KW-1133">Transmembrane helix</keyword>
<feature type="domain" description="CDT1 Geminin-binding" evidence="10">
    <location>
        <begin position="276"/>
        <end position="478"/>
    </location>
</feature>
<dbReference type="Gene3D" id="1.10.10.1420">
    <property type="entry name" value="DNA replication factor Cdt1, C-terminal WH domain"/>
    <property type="match status" value="1"/>
</dbReference>
<dbReference type="SUPFAM" id="SSF144091">
    <property type="entry name" value="Rhomboid-like"/>
    <property type="match status" value="1"/>
</dbReference>
<evidence type="ECO:0000313" key="14">
    <source>
        <dbReference type="Proteomes" id="UP000829354"/>
    </source>
</evidence>
<accession>A0AAE9J1Y0</accession>
<evidence type="ECO:0000256" key="4">
    <source>
        <dbReference type="ARBA" id="ARBA00022989"/>
    </source>
</evidence>
<comment type="subcellular location">
    <subcellularLocation>
        <location evidence="1">Membrane</location>
        <topology evidence="1">Multi-pass membrane protein</topology>
    </subcellularLocation>
</comment>
<feature type="transmembrane region" description="Helical" evidence="9">
    <location>
        <begin position="991"/>
        <end position="1009"/>
    </location>
</feature>
<dbReference type="InterPro" id="IPR045173">
    <property type="entry name" value="Cdt1"/>
</dbReference>
<dbReference type="Proteomes" id="UP000827892">
    <property type="component" value="Chromosome I"/>
</dbReference>
<dbReference type="InterPro" id="IPR038090">
    <property type="entry name" value="Cdt1_C_WH_dom_sf"/>
</dbReference>
<evidence type="ECO:0000313" key="13">
    <source>
        <dbReference type="Proteomes" id="UP000827892"/>
    </source>
</evidence>
<evidence type="ECO:0000256" key="1">
    <source>
        <dbReference type="ARBA" id="ARBA00004141"/>
    </source>
</evidence>
<dbReference type="InterPro" id="IPR032054">
    <property type="entry name" value="Cdt1_C"/>
</dbReference>
<dbReference type="InterPro" id="IPR036390">
    <property type="entry name" value="WH_DNA-bd_sf"/>
</dbReference>
<dbReference type="AlphaFoldDB" id="A0AAE9J1Y0"/>
<dbReference type="Pfam" id="PF08839">
    <property type="entry name" value="CDT1"/>
    <property type="match status" value="1"/>
</dbReference>
<evidence type="ECO:0000256" key="9">
    <source>
        <dbReference type="SAM" id="Phobius"/>
    </source>
</evidence>
<evidence type="ECO:0000313" key="12">
    <source>
        <dbReference type="EMBL" id="UMM11069.1"/>
    </source>
</evidence>
<keyword evidence="3 9" id="KW-0812">Transmembrane</keyword>
<evidence type="ECO:0000256" key="3">
    <source>
        <dbReference type="ARBA" id="ARBA00022692"/>
    </source>
</evidence>
<dbReference type="SUPFAM" id="SSF46785">
    <property type="entry name" value="Winged helix' DNA-binding domain"/>
    <property type="match status" value="1"/>
</dbReference>
<name>A0AAE9J1Y0_CAEBR</name>
<dbReference type="Proteomes" id="UP000829354">
    <property type="component" value="Chromosome I"/>
</dbReference>
<feature type="coiled-coil region" evidence="7">
    <location>
        <begin position="661"/>
        <end position="688"/>
    </location>
</feature>
<feature type="transmembrane region" description="Helical" evidence="9">
    <location>
        <begin position="901"/>
        <end position="917"/>
    </location>
</feature>
<dbReference type="GO" id="GO:0003677">
    <property type="term" value="F:DNA binding"/>
    <property type="evidence" value="ECO:0007669"/>
    <property type="project" value="InterPro"/>
</dbReference>
<comment type="similarity">
    <text evidence="2">Belongs to the Cdt1 family.</text>
</comment>
<evidence type="ECO:0000256" key="7">
    <source>
        <dbReference type="SAM" id="Coils"/>
    </source>
</evidence>
<evidence type="ECO:0000256" key="5">
    <source>
        <dbReference type="ARBA" id="ARBA00023136"/>
    </source>
</evidence>
<dbReference type="GO" id="GO:0051604">
    <property type="term" value="P:protein maturation"/>
    <property type="evidence" value="ECO:0007669"/>
    <property type="project" value="UniProtKB-ARBA"/>
</dbReference>
<dbReference type="GO" id="GO:0004252">
    <property type="term" value="F:serine-type endopeptidase activity"/>
    <property type="evidence" value="ECO:0007669"/>
    <property type="project" value="InterPro"/>
</dbReference>
<dbReference type="InterPro" id="IPR014939">
    <property type="entry name" value="CDT1_Gemini-bd-like"/>
</dbReference>
<evidence type="ECO:0000313" key="11">
    <source>
        <dbReference type="EMBL" id="ULU10139.1"/>
    </source>
</evidence>
<feature type="region of interest" description="Disordered" evidence="8">
    <location>
        <begin position="56"/>
        <end position="110"/>
    </location>
</feature>
<dbReference type="GO" id="GO:0016020">
    <property type="term" value="C:membrane"/>
    <property type="evidence" value="ECO:0007669"/>
    <property type="project" value="UniProtKB-SubCell"/>
</dbReference>
<dbReference type="Pfam" id="PF16679">
    <property type="entry name" value="CDT1_C"/>
    <property type="match status" value="1"/>
</dbReference>
<feature type="region of interest" description="Disordered" evidence="8">
    <location>
        <begin position="518"/>
        <end position="542"/>
    </location>
</feature>
<sequence>MSRVTRSRARSETPQTVVTDFFKTTRKPRSRGEKKLIEGTVPLERRIEAKLVTVKEEQETPASFDNAPIAPVFKKKESRTRERTPTRQAELSTPEVTGTPPKKSREVTAQGEEAPCLPIDAQDIVLENATVEKSALDELMEASGPRKKKTGIRTVADLQARLAAKGAAKAIHAQNSKNKAKVVEEHAEMLKSPKKKIVESSLSPSKSKSARALFTPKKSVPDYVVPGFNMQKSAEKIREEQDDAHEEEGKRMTAEYLKVSKLTEEVKESARQRIELPSTYAHLADSFKRVDQIASIFMGQNRTCLASELFKSVRTTSGKDFSDEHLSQILHVYPESYHVEMREQRRAFGQGGKYELEVRPNLVDDLRGYVVEKAQSLDDDDVPLVCPSKLLSPKKSPRKKVQPVPRKPEIDARVRLDAARQRDRAHIFRHKLSTIVIERHAEFLESQGLPNMHNLQRLHPLFRLEKHCPILPKIKLPEPPIQKSSIHIGMREALEKQIDLEEVSLPSSVQRIISDLKSPKKATTSGDVPLSPKKFSEMQKEQKSKGSMSLLERIRAKEAIKKAADACVDKDLERRKQRLTLLKERYVRIVCNHYTAKRAQTMEMETIAKFVQFSSSNPTTIPDITDHLKLMCEVAPMYITEATFMNKKYLRFNDNNIEAISEILVEELDKTQQKIDAQRNNQAKGQRKHIMLTGRLFGYLCSRSFTKCSNIASRFTRDGLRDRLRHQEFKELAKTRDAQSAVKQAFSPDSRSVRPLSDLWKALRFTLATGATTFSIAIITEVYQRRKEEAALPTSVLDVVKMYFDPKVEAGTEYRLTTGEKHLALLIGLNIAVYLLWKGKSIKPFMTRYFTNSYASKSLCSPMLLSAFSHSSIIHLGLNMYVMSTFAPHIIEKFMGPEQFWSFYITAAVVSSFISLVDKAVMRSGIRALGASGAILAVLTYTCMQIPDARLSLIFVPGFEFSAKSAVYGIIAFDLLGLFLRFRLFDHAAHLGGSLFGVGYALFLQEAIWDKYGMWLENLVFSSERS</sequence>
<evidence type="ECO:0000256" key="2">
    <source>
        <dbReference type="ARBA" id="ARBA00008356"/>
    </source>
</evidence>
<dbReference type="Gene3D" id="1.20.1540.10">
    <property type="entry name" value="Rhomboid-like"/>
    <property type="match status" value="1"/>
</dbReference>
<proteinExistence type="inferred from homology"/>
<keyword evidence="6" id="KW-0131">Cell cycle</keyword>
<organism evidence="12 14">
    <name type="scientific">Caenorhabditis briggsae</name>
    <dbReference type="NCBI Taxonomy" id="6238"/>
    <lineage>
        <taxon>Eukaryota</taxon>
        <taxon>Metazoa</taxon>
        <taxon>Ecdysozoa</taxon>
        <taxon>Nematoda</taxon>
        <taxon>Chromadorea</taxon>
        <taxon>Rhabditida</taxon>
        <taxon>Rhabditina</taxon>
        <taxon>Rhabditomorpha</taxon>
        <taxon>Rhabditoidea</taxon>
        <taxon>Rhabditidae</taxon>
        <taxon>Peloderinae</taxon>
        <taxon>Caenorhabditis</taxon>
    </lineage>
</organism>